<keyword evidence="1" id="KW-0732">Signal</keyword>
<protein>
    <recommendedName>
        <fullName evidence="4">Accessory gland protein</fullName>
    </recommendedName>
</protein>
<comment type="caution">
    <text evidence="2">The sequence shown here is derived from an EMBL/GenBank/DDBJ whole genome shotgun (WGS) entry which is preliminary data.</text>
</comment>
<proteinExistence type="predicted"/>
<organism evidence="2 3">
    <name type="scientific">Gryllus longicercus</name>
    <dbReference type="NCBI Taxonomy" id="2509291"/>
    <lineage>
        <taxon>Eukaryota</taxon>
        <taxon>Metazoa</taxon>
        <taxon>Ecdysozoa</taxon>
        <taxon>Arthropoda</taxon>
        <taxon>Hexapoda</taxon>
        <taxon>Insecta</taxon>
        <taxon>Pterygota</taxon>
        <taxon>Neoptera</taxon>
        <taxon>Polyneoptera</taxon>
        <taxon>Orthoptera</taxon>
        <taxon>Ensifera</taxon>
        <taxon>Gryllidea</taxon>
        <taxon>Grylloidea</taxon>
        <taxon>Gryllidae</taxon>
        <taxon>Gryllinae</taxon>
        <taxon>Gryllus</taxon>
    </lineage>
</organism>
<dbReference type="Proteomes" id="UP001378592">
    <property type="component" value="Unassembled WGS sequence"/>
</dbReference>
<feature type="chain" id="PRO_5042983828" description="Accessory gland protein" evidence="1">
    <location>
        <begin position="18"/>
        <end position="218"/>
    </location>
</feature>
<gene>
    <name evidence="2" type="ORF">R5R35_011367</name>
</gene>
<accession>A0AAN9WNR4</accession>
<evidence type="ECO:0000313" key="2">
    <source>
        <dbReference type="EMBL" id="KAK7873309.1"/>
    </source>
</evidence>
<sequence>MCGRTLALLALATVAAAAEIRPEAAAVAAPGGERRAAARWFLGGHTVTRVLLEHEIVTQRTSSSCVVVAPSLPPCRSMRALHDHPDVRPAQPAQVLATTPAELPVDGDGDGGGAPEARTLGRTWTRSGNAPILVSSEPTPTLPTEQQRPAAESGWNWNLFGPDITVTTVLRQVETLKKLDPNLMVTFSVTGCQPTRLPFDLEHCDNVPRVEVVKAANP</sequence>
<feature type="signal peptide" evidence="1">
    <location>
        <begin position="1"/>
        <end position="17"/>
    </location>
</feature>
<evidence type="ECO:0000313" key="3">
    <source>
        <dbReference type="Proteomes" id="UP001378592"/>
    </source>
</evidence>
<dbReference type="EMBL" id="JAZDUA010000015">
    <property type="protein sequence ID" value="KAK7873309.1"/>
    <property type="molecule type" value="Genomic_DNA"/>
</dbReference>
<dbReference type="AlphaFoldDB" id="A0AAN9WNR4"/>
<evidence type="ECO:0000256" key="1">
    <source>
        <dbReference type="SAM" id="SignalP"/>
    </source>
</evidence>
<evidence type="ECO:0008006" key="4">
    <source>
        <dbReference type="Google" id="ProtNLM"/>
    </source>
</evidence>
<keyword evidence="3" id="KW-1185">Reference proteome</keyword>
<reference evidence="2 3" key="1">
    <citation type="submission" date="2024-03" db="EMBL/GenBank/DDBJ databases">
        <title>The genome assembly and annotation of the cricket Gryllus longicercus Weissman &amp; Gray.</title>
        <authorList>
            <person name="Szrajer S."/>
            <person name="Gray D."/>
            <person name="Ylla G."/>
        </authorList>
    </citation>
    <scope>NUCLEOTIDE SEQUENCE [LARGE SCALE GENOMIC DNA]</scope>
    <source>
        <strain evidence="2">DAG 2021-001</strain>
        <tissue evidence="2">Whole body minus gut</tissue>
    </source>
</reference>
<name>A0AAN9WNR4_9ORTH</name>